<feature type="transmembrane region" description="Helical" evidence="5">
    <location>
        <begin position="470"/>
        <end position="492"/>
    </location>
</feature>
<dbReference type="GO" id="GO:0016020">
    <property type="term" value="C:membrane"/>
    <property type="evidence" value="ECO:0007669"/>
    <property type="project" value="UniProtKB-SubCell"/>
</dbReference>
<dbReference type="STRING" id="10228.B3RST6"/>
<dbReference type="AlphaFoldDB" id="B3RST6"/>
<dbReference type="KEGG" id="tad:TRIADDRAFT_54724"/>
<dbReference type="InterPro" id="IPR035595">
    <property type="entry name" value="UDP_glycos_trans_CS"/>
</dbReference>
<keyword evidence="5" id="KW-0812">Transmembrane</keyword>
<dbReference type="PhylomeDB" id="B3RST6"/>
<comment type="catalytic activity">
    <reaction evidence="5">
        <text>glucuronate acceptor + UDP-alpha-D-glucuronate = acceptor beta-D-glucuronoside + UDP + H(+)</text>
        <dbReference type="Rhea" id="RHEA:21032"/>
        <dbReference type="ChEBI" id="CHEBI:15378"/>
        <dbReference type="ChEBI" id="CHEBI:58052"/>
        <dbReference type="ChEBI" id="CHEBI:58223"/>
        <dbReference type="ChEBI" id="CHEBI:132367"/>
        <dbReference type="ChEBI" id="CHEBI:132368"/>
        <dbReference type="EC" id="2.4.1.17"/>
    </reaction>
</comment>
<dbReference type="Gene3D" id="3.40.50.2000">
    <property type="entry name" value="Glycogen Phosphorylase B"/>
    <property type="match status" value="2"/>
</dbReference>
<dbReference type="PANTHER" id="PTHR48043:SF145">
    <property type="entry name" value="FI06409P-RELATED"/>
    <property type="match status" value="1"/>
</dbReference>
<dbReference type="GeneID" id="6751792"/>
<dbReference type="EC" id="2.4.1.17" evidence="5"/>
<protein>
    <recommendedName>
        <fullName evidence="5">UDP-glucuronosyltransferase</fullName>
        <ecNumber evidence="5">2.4.1.17</ecNumber>
    </recommendedName>
</protein>
<dbReference type="EMBL" id="DS985243">
    <property type="protein sequence ID" value="EDV27101.1"/>
    <property type="molecule type" value="Genomic_DNA"/>
</dbReference>
<dbReference type="OMA" id="GRSHWMM"/>
<comment type="subcellular location">
    <subcellularLocation>
        <location evidence="5">Membrane</location>
        <topology evidence="5">Single-pass membrane protein</topology>
    </subcellularLocation>
</comment>
<evidence type="ECO:0000313" key="7">
    <source>
        <dbReference type="Proteomes" id="UP000009022"/>
    </source>
</evidence>
<accession>B3RST6</accession>
<evidence type="ECO:0000313" key="6">
    <source>
        <dbReference type="EMBL" id="EDV27101.1"/>
    </source>
</evidence>
<keyword evidence="5" id="KW-1133">Transmembrane helix</keyword>
<evidence type="ECO:0000256" key="5">
    <source>
        <dbReference type="RuleBase" id="RU362059"/>
    </source>
</evidence>
<comment type="similarity">
    <text evidence="1 4">Belongs to the UDP-glycosyltransferase family.</text>
</comment>
<keyword evidence="3 4" id="KW-0808">Transferase</keyword>
<evidence type="ECO:0000256" key="1">
    <source>
        <dbReference type="ARBA" id="ARBA00009995"/>
    </source>
</evidence>
<dbReference type="PANTHER" id="PTHR48043">
    <property type="entry name" value="EG:EG0003.4 PROTEIN-RELATED"/>
    <property type="match status" value="1"/>
</dbReference>
<dbReference type="RefSeq" id="XP_002111097.1">
    <property type="nucleotide sequence ID" value="XM_002111061.1"/>
</dbReference>
<dbReference type="HOGENOM" id="CLU_012949_3_1_1"/>
<keyword evidence="5" id="KW-0472">Membrane</keyword>
<sequence length="510" mass="57650">MPDNQPIRHFFNNKPSILLILLIFALPCISSLKVAILPFIAGSHPLSADIIAQHLIKRGHTPITIISNEPKVLKKLKTSAFALYDIERPFTQTELQKVFTTTNPFIALSYVSDIQTRYCDAMLSNQTLIQSLQDVDVIVADDLLVCSLLLKEVLNKPSVHVSTSGSIVGFHTFLGAYTPYSYVPLIGPFSKDMSFLQRAMNVIVGLGMEAIIKNWSSKMLNTLRFKHNIATNLTLFELRRKFSVYLATLDFAIEYPVPIPPNIHTVGPLTPVPPSPLPQSFEIFMQNSGDQGVIILSLGSELQIQDHKLTEMVAALSQLPHQIIWKTKQRIKHVPENVKIVEWMPQNDLLGHNKTIAFITHCGSNGVYEGAYHGVPMIGMPAMEEQMGNIRRIIRTEIGVHVDFYKFTMSDITSAVTEITANKRYRENAKRISKILKSSPRTARDAIVDWIEYVVQAEGAHHLKVEGEKLWFYELYNLDVMLFVLIVLYIIYRMLKACTKMIFQSKAKVD</sequence>
<organism evidence="6 7">
    <name type="scientific">Trichoplax adhaerens</name>
    <name type="common">Trichoplax reptans</name>
    <dbReference type="NCBI Taxonomy" id="10228"/>
    <lineage>
        <taxon>Eukaryota</taxon>
        <taxon>Metazoa</taxon>
        <taxon>Placozoa</taxon>
        <taxon>Uniplacotomia</taxon>
        <taxon>Trichoplacea</taxon>
        <taxon>Trichoplacidae</taxon>
        <taxon>Trichoplax</taxon>
    </lineage>
</organism>
<evidence type="ECO:0000256" key="2">
    <source>
        <dbReference type="ARBA" id="ARBA00022676"/>
    </source>
</evidence>
<dbReference type="FunCoup" id="B3RST6">
    <property type="interactions" value="321"/>
</dbReference>
<dbReference type="eggNOG" id="KOG1192">
    <property type="taxonomic scope" value="Eukaryota"/>
</dbReference>
<dbReference type="FunFam" id="3.40.50.2000:FF:000021">
    <property type="entry name" value="UDP-glucuronosyltransferase"/>
    <property type="match status" value="1"/>
</dbReference>
<dbReference type="OrthoDB" id="5835829at2759"/>
<reference evidence="6 7" key="1">
    <citation type="journal article" date="2008" name="Nature">
        <title>The Trichoplax genome and the nature of placozoans.</title>
        <authorList>
            <person name="Srivastava M."/>
            <person name="Begovic E."/>
            <person name="Chapman J."/>
            <person name="Putnam N.H."/>
            <person name="Hellsten U."/>
            <person name="Kawashima T."/>
            <person name="Kuo A."/>
            <person name="Mitros T."/>
            <person name="Salamov A."/>
            <person name="Carpenter M.L."/>
            <person name="Signorovitch A.Y."/>
            <person name="Moreno M.A."/>
            <person name="Kamm K."/>
            <person name="Grimwood J."/>
            <person name="Schmutz J."/>
            <person name="Shapiro H."/>
            <person name="Grigoriev I.V."/>
            <person name="Buss L.W."/>
            <person name="Schierwater B."/>
            <person name="Dellaporta S.L."/>
            <person name="Rokhsar D.S."/>
        </authorList>
    </citation>
    <scope>NUCLEOTIDE SEQUENCE [LARGE SCALE GENOMIC DNA]</scope>
    <source>
        <strain evidence="6 7">Grell-BS-1999</strain>
    </source>
</reference>
<dbReference type="InParanoid" id="B3RST6"/>
<gene>
    <name evidence="6" type="ORF">TRIADDRAFT_54724</name>
</gene>
<dbReference type="Pfam" id="PF00201">
    <property type="entry name" value="UDPGT"/>
    <property type="match status" value="1"/>
</dbReference>
<name>B3RST6_TRIAD</name>
<dbReference type="CTD" id="6751792"/>
<proteinExistence type="inferred from homology"/>
<dbReference type="InterPro" id="IPR002213">
    <property type="entry name" value="UDP_glucos_trans"/>
</dbReference>
<dbReference type="GO" id="GO:0008194">
    <property type="term" value="F:UDP-glycosyltransferase activity"/>
    <property type="evidence" value="ECO:0000318"/>
    <property type="project" value="GO_Central"/>
</dbReference>
<keyword evidence="7" id="KW-1185">Reference proteome</keyword>
<dbReference type="Proteomes" id="UP000009022">
    <property type="component" value="Unassembled WGS sequence"/>
</dbReference>
<evidence type="ECO:0000256" key="4">
    <source>
        <dbReference type="RuleBase" id="RU003718"/>
    </source>
</evidence>
<evidence type="ECO:0000256" key="3">
    <source>
        <dbReference type="ARBA" id="ARBA00022679"/>
    </source>
</evidence>
<dbReference type="GO" id="GO:0015020">
    <property type="term" value="F:glucuronosyltransferase activity"/>
    <property type="evidence" value="ECO:0007669"/>
    <property type="project" value="UniProtKB-EC"/>
</dbReference>
<dbReference type="InterPro" id="IPR050271">
    <property type="entry name" value="UDP-glycosyltransferase"/>
</dbReference>
<dbReference type="CDD" id="cd03784">
    <property type="entry name" value="GT1_Gtf-like"/>
    <property type="match status" value="1"/>
</dbReference>
<dbReference type="PROSITE" id="PS00375">
    <property type="entry name" value="UDPGT"/>
    <property type="match status" value="1"/>
</dbReference>
<dbReference type="FunFam" id="3.40.50.2000:FF:000354">
    <property type="entry name" value="UDP-glucuronosyltransferase"/>
    <property type="match status" value="1"/>
</dbReference>
<keyword evidence="2 4" id="KW-0328">Glycosyltransferase</keyword>
<dbReference type="SUPFAM" id="SSF53756">
    <property type="entry name" value="UDP-Glycosyltransferase/glycogen phosphorylase"/>
    <property type="match status" value="1"/>
</dbReference>